<evidence type="ECO:0000313" key="2">
    <source>
        <dbReference type="WBParaSite" id="L893_g5159.t1"/>
    </source>
</evidence>
<dbReference type="AlphaFoldDB" id="A0A1I8AEM7"/>
<keyword evidence="1" id="KW-1185">Reference proteome</keyword>
<name>A0A1I8AEM7_9BILA</name>
<evidence type="ECO:0000313" key="1">
    <source>
        <dbReference type="Proteomes" id="UP000095287"/>
    </source>
</evidence>
<protein>
    <submittedName>
        <fullName evidence="2">Transposase</fullName>
    </submittedName>
</protein>
<dbReference type="WBParaSite" id="L893_g5159.t1">
    <property type="protein sequence ID" value="L893_g5159.t1"/>
    <property type="gene ID" value="L893_g5159"/>
</dbReference>
<reference evidence="2" key="1">
    <citation type="submission" date="2016-11" db="UniProtKB">
        <authorList>
            <consortium name="WormBaseParasite"/>
        </authorList>
    </citation>
    <scope>IDENTIFICATION</scope>
</reference>
<proteinExistence type="predicted"/>
<dbReference type="Proteomes" id="UP000095287">
    <property type="component" value="Unplaced"/>
</dbReference>
<organism evidence="1 2">
    <name type="scientific">Steinernema glaseri</name>
    <dbReference type="NCBI Taxonomy" id="37863"/>
    <lineage>
        <taxon>Eukaryota</taxon>
        <taxon>Metazoa</taxon>
        <taxon>Ecdysozoa</taxon>
        <taxon>Nematoda</taxon>
        <taxon>Chromadorea</taxon>
        <taxon>Rhabditida</taxon>
        <taxon>Tylenchina</taxon>
        <taxon>Panagrolaimomorpha</taxon>
        <taxon>Strongyloidoidea</taxon>
        <taxon>Steinernematidae</taxon>
        <taxon>Steinernema</taxon>
    </lineage>
</organism>
<sequence>MHQKNPESDASTVVTIDIDTTVTHWDLTDDWITFVKFQEGDASRALVIKLLYAPRYTEILIKLISALKNTSGDRKCTTMAL</sequence>
<accession>A0A1I8AEM7</accession>